<dbReference type="InterPro" id="IPR038717">
    <property type="entry name" value="Tc1-like_DDE_dom"/>
</dbReference>
<feature type="compositionally biased region" description="Basic and acidic residues" evidence="1">
    <location>
        <begin position="55"/>
        <end position="79"/>
    </location>
</feature>
<dbReference type="Pfam" id="PF13358">
    <property type="entry name" value="DDE_3"/>
    <property type="match status" value="1"/>
</dbReference>
<evidence type="ECO:0000259" key="2">
    <source>
        <dbReference type="Pfam" id="PF10252"/>
    </source>
</evidence>
<sequence length="283" mass="32456">MRCQFLLRRAKTTVNNNYSCVKKRRSVAILNMPRGRGGRGGGYGPKKNYKGQRRHFTDADELKQQQERDKKQQEWRRQQGIESDEEEEEEPKATAKSQGAPGELPPSDSDSEEDSEDEGDKKAKGVEHLIEIENPNRTGARQLKKVTELNTTGKTQLSRREREELEKQQAKVRYQQLHMEGKTDEARADLARLAIIRKQREDAAKKREEERKGEAGNVATDEGERVLQRGDSLIVDNAPTHRNMSEVVLRNWLPTIGVQYIFLPTYSPDLNPAELCLEKLKSY</sequence>
<dbReference type="InterPro" id="IPR036397">
    <property type="entry name" value="RNaseH_sf"/>
</dbReference>
<dbReference type="FunCoup" id="K1QW02">
    <property type="interactions" value="317"/>
</dbReference>
<accession>K1QW02</accession>
<evidence type="ECO:0000259" key="3">
    <source>
        <dbReference type="Pfam" id="PF13358"/>
    </source>
</evidence>
<proteinExistence type="predicted"/>
<gene>
    <name evidence="4" type="ORF">CGI_10002252</name>
</gene>
<dbReference type="PANTHER" id="PTHR22055">
    <property type="entry name" value="28 KDA HEAT- AND ACID-STABLE PHOSPHOPROTEIN PDGF-ASSOCIATED PROTEIN"/>
    <property type="match status" value="1"/>
</dbReference>
<name>K1QW02_MAGGI</name>
<organism evidence="4">
    <name type="scientific">Magallana gigas</name>
    <name type="common">Pacific oyster</name>
    <name type="synonym">Crassostrea gigas</name>
    <dbReference type="NCBI Taxonomy" id="29159"/>
    <lineage>
        <taxon>Eukaryota</taxon>
        <taxon>Metazoa</taxon>
        <taxon>Spiralia</taxon>
        <taxon>Lophotrochozoa</taxon>
        <taxon>Mollusca</taxon>
        <taxon>Bivalvia</taxon>
        <taxon>Autobranchia</taxon>
        <taxon>Pteriomorphia</taxon>
        <taxon>Ostreida</taxon>
        <taxon>Ostreoidea</taxon>
        <taxon>Ostreidae</taxon>
        <taxon>Magallana</taxon>
    </lineage>
</organism>
<dbReference type="HOGENOM" id="CLU_984317_0_0_1"/>
<feature type="domain" description="Casein kinase substrate phosphoprotein PP28" evidence="2">
    <location>
        <begin position="134"/>
        <end position="212"/>
    </location>
</feature>
<dbReference type="Gene3D" id="3.30.420.10">
    <property type="entry name" value="Ribonuclease H-like superfamily/Ribonuclease H"/>
    <property type="match status" value="1"/>
</dbReference>
<dbReference type="InParanoid" id="K1QW02"/>
<feature type="domain" description="Tc1-like transposase DDE" evidence="3">
    <location>
        <begin position="228"/>
        <end position="282"/>
    </location>
</feature>
<protein>
    <submittedName>
        <fullName evidence="4">28 kDa heat-and acid-stable phosphoprotein</fullName>
    </submittedName>
</protein>
<dbReference type="GO" id="GO:0003676">
    <property type="term" value="F:nucleic acid binding"/>
    <property type="evidence" value="ECO:0007669"/>
    <property type="project" value="InterPro"/>
</dbReference>
<reference evidence="4" key="1">
    <citation type="journal article" date="2012" name="Nature">
        <title>The oyster genome reveals stress adaptation and complexity of shell formation.</title>
        <authorList>
            <person name="Zhang G."/>
            <person name="Fang X."/>
            <person name="Guo X."/>
            <person name="Li L."/>
            <person name="Luo R."/>
            <person name="Xu F."/>
            <person name="Yang P."/>
            <person name="Zhang L."/>
            <person name="Wang X."/>
            <person name="Qi H."/>
            <person name="Xiong Z."/>
            <person name="Que H."/>
            <person name="Xie Y."/>
            <person name="Holland P.W."/>
            <person name="Paps J."/>
            <person name="Zhu Y."/>
            <person name="Wu F."/>
            <person name="Chen Y."/>
            <person name="Wang J."/>
            <person name="Peng C."/>
            <person name="Meng J."/>
            <person name="Yang L."/>
            <person name="Liu J."/>
            <person name="Wen B."/>
            <person name="Zhang N."/>
            <person name="Huang Z."/>
            <person name="Zhu Q."/>
            <person name="Feng Y."/>
            <person name="Mount A."/>
            <person name="Hedgecock D."/>
            <person name="Xu Z."/>
            <person name="Liu Y."/>
            <person name="Domazet-Loso T."/>
            <person name="Du Y."/>
            <person name="Sun X."/>
            <person name="Zhang S."/>
            <person name="Liu B."/>
            <person name="Cheng P."/>
            <person name="Jiang X."/>
            <person name="Li J."/>
            <person name="Fan D."/>
            <person name="Wang W."/>
            <person name="Fu W."/>
            <person name="Wang T."/>
            <person name="Wang B."/>
            <person name="Zhang J."/>
            <person name="Peng Z."/>
            <person name="Li Y."/>
            <person name="Li N."/>
            <person name="Wang J."/>
            <person name="Chen M."/>
            <person name="He Y."/>
            <person name="Tan F."/>
            <person name="Song X."/>
            <person name="Zheng Q."/>
            <person name="Huang R."/>
            <person name="Yang H."/>
            <person name="Du X."/>
            <person name="Chen L."/>
            <person name="Yang M."/>
            <person name="Gaffney P.M."/>
            <person name="Wang S."/>
            <person name="Luo L."/>
            <person name="She Z."/>
            <person name="Ming Y."/>
            <person name="Huang W."/>
            <person name="Zhang S."/>
            <person name="Huang B."/>
            <person name="Zhang Y."/>
            <person name="Qu T."/>
            <person name="Ni P."/>
            <person name="Miao G."/>
            <person name="Wang J."/>
            <person name="Wang Q."/>
            <person name="Steinberg C.E."/>
            <person name="Wang H."/>
            <person name="Li N."/>
            <person name="Qian L."/>
            <person name="Zhang G."/>
            <person name="Li Y."/>
            <person name="Yang H."/>
            <person name="Liu X."/>
            <person name="Wang J."/>
            <person name="Yin Y."/>
            <person name="Wang J."/>
        </authorList>
    </citation>
    <scope>NUCLEOTIDE SEQUENCE [LARGE SCALE GENOMIC DNA]</scope>
    <source>
        <strain evidence="4">05x7-T-G4-1.051#20</strain>
    </source>
</reference>
<dbReference type="InterPro" id="IPR039876">
    <property type="entry name" value="HAP28"/>
</dbReference>
<dbReference type="AlphaFoldDB" id="K1QW02"/>
<evidence type="ECO:0000256" key="1">
    <source>
        <dbReference type="SAM" id="MobiDB-lite"/>
    </source>
</evidence>
<feature type="region of interest" description="Disordered" evidence="1">
    <location>
        <begin position="31"/>
        <end position="123"/>
    </location>
</feature>
<dbReference type="InterPro" id="IPR019380">
    <property type="entry name" value="Casein_kinase_sb_PP28"/>
</dbReference>
<evidence type="ECO:0000313" key="4">
    <source>
        <dbReference type="EMBL" id="EKC25746.1"/>
    </source>
</evidence>
<dbReference type="Pfam" id="PF10252">
    <property type="entry name" value="PP28"/>
    <property type="match status" value="1"/>
</dbReference>
<feature type="compositionally biased region" description="Acidic residues" evidence="1">
    <location>
        <begin position="109"/>
        <end position="118"/>
    </location>
</feature>
<dbReference type="EMBL" id="JH816691">
    <property type="protein sequence ID" value="EKC25746.1"/>
    <property type="molecule type" value="Genomic_DNA"/>
</dbReference>